<comment type="caution">
    <text evidence="2">The sequence shown here is derived from an EMBL/GenBank/DDBJ whole genome shotgun (WGS) entry which is preliminary data.</text>
</comment>
<gene>
    <name evidence="2" type="ORF">COZ37_03690</name>
</gene>
<dbReference type="GO" id="GO:0003676">
    <property type="term" value="F:nucleic acid binding"/>
    <property type="evidence" value="ECO:0007669"/>
    <property type="project" value="InterPro"/>
</dbReference>
<dbReference type="AlphaFoldDB" id="A0A2M7M3J1"/>
<sequence length="436" mass="50613">MAGKDIIMATQEELKRLNVIHKVLDKSITQIEAAGVLDLTDRHIRRMAARITKEGDKGIVHKLRGQPAHNCTPDKVKTKALNLCKGIYEGFSPTLASEKLFERDKIKVSRELLRTWFIKEHIAYASRKARPHRNWRERKANYGQMVQADGSHHDWFEGRGPWCVLMGQIDDATSKVSAEFHDYEGTLPFMASFKSYIEAKGIPISVYIDRHTTYKSNKKPSIEDELENREPLTQVGRALEELGVEVIFARSAPAKGRIERLFRTFQDRLVKEMRLRKIKSIEEANSFLKEYLPGYNKRFAVPAAKNADLHRPLPKGIDLDTILCKKTEHTLRNDFTVVDDKKLYQIENNIRTQKVIVEERIDGSMLIRHKGAALKFKEITTRPKKINQPKPYLPRQVYIPPVDHPWRKFRINPQFPQYEQKEKGNQKEKELLLIET</sequence>
<dbReference type="InterPro" id="IPR001584">
    <property type="entry name" value="Integrase_cat-core"/>
</dbReference>
<protein>
    <recommendedName>
        <fullName evidence="1">Integrase catalytic domain-containing protein</fullName>
    </recommendedName>
</protein>
<dbReference type="Gene3D" id="3.30.420.10">
    <property type="entry name" value="Ribonuclease H-like superfamily/Ribonuclease H"/>
    <property type="match status" value="1"/>
</dbReference>
<evidence type="ECO:0000259" key="1">
    <source>
        <dbReference type="PROSITE" id="PS50994"/>
    </source>
</evidence>
<dbReference type="PANTHER" id="PTHR35004:SF7">
    <property type="entry name" value="INTEGRASE PROTEIN"/>
    <property type="match status" value="1"/>
</dbReference>
<proteinExistence type="predicted"/>
<dbReference type="EMBL" id="PFJK01000171">
    <property type="protein sequence ID" value="PIX77245.1"/>
    <property type="molecule type" value="Genomic_DNA"/>
</dbReference>
<feature type="domain" description="Integrase catalytic" evidence="1">
    <location>
        <begin position="127"/>
        <end position="320"/>
    </location>
</feature>
<dbReference type="InterPro" id="IPR012337">
    <property type="entry name" value="RNaseH-like_sf"/>
</dbReference>
<evidence type="ECO:0000313" key="2">
    <source>
        <dbReference type="EMBL" id="PIX77245.1"/>
    </source>
</evidence>
<evidence type="ECO:0000313" key="3">
    <source>
        <dbReference type="Proteomes" id="UP000229703"/>
    </source>
</evidence>
<dbReference type="GO" id="GO:0015074">
    <property type="term" value="P:DNA integration"/>
    <property type="evidence" value="ECO:0007669"/>
    <property type="project" value="InterPro"/>
</dbReference>
<dbReference type="Proteomes" id="UP000229703">
    <property type="component" value="Unassembled WGS sequence"/>
</dbReference>
<accession>A0A2M7M3J1</accession>
<dbReference type="InterPro" id="IPR047797">
    <property type="entry name" value="ISNCY_transpos"/>
</dbReference>
<dbReference type="NCBIfam" id="NF033594">
    <property type="entry name" value="transpos_ISNCY_2"/>
    <property type="match status" value="1"/>
</dbReference>
<dbReference type="SUPFAM" id="SSF53098">
    <property type="entry name" value="Ribonuclease H-like"/>
    <property type="match status" value="1"/>
</dbReference>
<name>A0A2M7M3J1_9BACT</name>
<reference evidence="3" key="1">
    <citation type="submission" date="2017-09" db="EMBL/GenBank/DDBJ databases">
        <title>Depth-based differentiation of microbial function through sediment-hosted aquifers and enrichment of novel symbionts in the deep terrestrial subsurface.</title>
        <authorList>
            <person name="Probst A.J."/>
            <person name="Ladd B."/>
            <person name="Jarett J.K."/>
            <person name="Geller-Mcgrath D.E."/>
            <person name="Sieber C.M.K."/>
            <person name="Emerson J.B."/>
            <person name="Anantharaman K."/>
            <person name="Thomas B.C."/>
            <person name="Malmstrom R."/>
            <person name="Stieglmeier M."/>
            <person name="Klingl A."/>
            <person name="Woyke T."/>
            <person name="Ryan C.M."/>
            <person name="Banfield J.F."/>
        </authorList>
    </citation>
    <scope>NUCLEOTIDE SEQUENCE [LARGE SCALE GENOMIC DNA]</scope>
</reference>
<organism evidence="2 3">
    <name type="scientific">bacterium (Candidatus Ratteibacteria) CG_4_10_14_3_um_filter_41_18</name>
    <dbReference type="NCBI Taxonomy" id="2014287"/>
    <lineage>
        <taxon>Bacteria</taxon>
        <taxon>Candidatus Ratteibacteria</taxon>
    </lineage>
</organism>
<dbReference type="InterPro" id="IPR036397">
    <property type="entry name" value="RNaseH_sf"/>
</dbReference>
<dbReference type="PANTHER" id="PTHR35004">
    <property type="entry name" value="TRANSPOSASE RV3428C-RELATED"/>
    <property type="match status" value="1"/>
</dbReference>
<dbReference type="PROSITE" id="PS50994">
    <property type="entry name" value="INTEGRASE"/>
    <property type="match status" value="1"/>
</dbReference>